<sequence>MSTSEMSSTSSEIHHDAQALYEQTNFEELQGDLFTASPPTDSLAHCISADIKMGKGIAVLFKSKFGGVSELQEQSKRVGEVAYLVRDGRYIFYLITKERHFHKPTHEDFEKAVSELRSLCDELGVLGLSIPRIGAGLDKLDLDYVKSVVKNAFDGSNTKVTMFYL</sequence>
<reference evidence="6" key="1">
    <citation type="submission" date="2021-06" db="EMBL/GenBank/DDBJ databases">
        <authorList>
            <person name="Kallberg Y."/>
            <person name="Tangrot J."/>
            <person name="Rosling A."/>
        </authorList>
    </citation>
    <scope>NUCLEOTIDE SEQUENCE</scope>
    <source>
        <strain evidence="6">BR232B</strain>
    </source>
</reference>
<dbReference type="CDD" id="cd02901">
    <property type="entry name" value="Macro_Poa1p-like"/>
    <property type="match status" value="1"/>
</dbReference>
<dbReference type="AlphaFoldDB" id="A0A9N9AX53"/>
<dbReference type="OrthoDB" id="2155246at2759"/>
<dbReference type="PANTHER" id="PTHR12521">
    <property type="entry name" value="PROTEIN C6ORF130"/>
    <property type="match status" value="1"/>
</dbReference>
<dbReference type="InterPro" id="IPR050892">
    <property type="entry name" value="ADP-ribose_metab_enzymes"/>
</dbReference>
<evidence type="ECO:0000313" key="7">
    <source>
        <dbReference type="Proteomes" id="UP000789739"/>
    </source>
</evidence>
<dbReference type="PROSITE" id="PS51154">
    <property type="entry name" value="MACRO"/>
    <property type="match status" value="1"/>
</dbReference>
<feature type="domain" description="Macro" evidence="5">
    <location>
        <begin position="13"/>
        <end position="165"/>
    </location>
</feature>
<comment type="caution">
    <text evidence="6">The sequence shown here is derived from an EMBL/GenBank/DDBJ whole genome shotgun (WGS) entry which is preliminary data.</text>
</comment>
<proteinExistence type="inferred from homology"/>
<keyword evidence="7" id="KW-1185">Reference proteome</keyword>
<gene>
    <name evidence="6" type="ORF">PBRASI_LOCUS4775</name>
</gene>
<dbReference type="InterPro" id="IPR043472">
    <property type="entry name" value="Macro_dom-like"/>
</dbReference>
<dbReference type="InterPro" id="IPR002589">
    <property type="entry name" value="Macro_dom"/>
</dbReference>
<evidence type="ECO:0000256" key="4">
    <source>
        <dbReference type="ARBA" id="ARBA00034427"/>
    </source>
</evidence>
<accession>A0A9N9AX53</accession>
<dbReference type="EMBL" id="CAJVPI010000515">
    <property type="protein sequence ID" value="CAG8544811.1"/>
    <property type="molecule type" value="Genomic_DNA"/>
</dbReference>
<evidence type="ECO:0000256" key="1">
    <source>
        <dbReference type="ARBA" id="ARBA00006575"/>
    </source>
</evidence>
<dbReference type="SUPFAM" id="SSF52949">
    <property type="entry name" value="Macro domain-like"/>
    <property type="match status" value="1"/>
</dbReference>
<dbReference type="EC" id="3.1.3.84" evidence="2"/>
<name>A0A9N9AX53_9GLOM</name>
<dbReference type="SMART" id="SM00506">
    <property type="entry name" value="A1pp"/>
    <property type="match status" value="1"/>
</dbReference>
<evidence type="ECO:0000313" key="6">
    <source>
        <dbReference type="EMBL" id="CAG8544811.1"/>
    </source>
</evidence>
<evidence type="ECO:0000256" key="2">
    <source>
        <dbReference type="ARBA" id="ARBA00012983"/>
    </source>
</evidence>
<dbReference type="GO" id="GO:0140291">
    <property type="term" value="P:peptidyl-glutamate ADP-deribosylation"/>
    <property type="evidence" value="ECO:0007669"/>
    <property type="project" value="TreeGrafter"/>
</dbReference>
<evidence type="ECO:0000256" key="3">
    <source>
        <dbReference type="ARBA" id="ARBA00019744"/>
    </source>
</evidence>
<comment type="catalytic activity">
    <reaction evidence="4">
        <text>ADP-alpha-D-ribose 1''-phosphate + H2O = ADP-D-ribose + phosphate</text>
        <dbReference type="Rhea" id="RHEA:25029"/>
        <dbReference type="ChEBI" id="CHEBI:15377"/>
        <dbReference type="ChEBI" id="CHEBI:43474"/>
        <dbReference type="ChEBI" id="CHEBI:57967"/>
        <dbReference type="ChEBI" id="CHEBI:58753"/>
        <dbReference type="EC" id="3.1.3.84"/>
    </reaction>
</comment>
<comment type="similarity">
    <text evidence="1">Belongs to the POA1 family.</text>
</comment>
<evidence type="ECO:0000259" key="5">
    <source>
        <dbReference type="PROSITE" id="PS51154"/>
    </source>
</evidence>
<dbReference type="Proteomes" id="UP000789739">
    <property type="component" value="Unassembled WGS sequence"/>
</dbReference>
<protein>
    <recommendedName>
        <fullName evidence="3">ADP-ribose 1''-phosphate phosphatase</fullName>
        <ecNumber evidence="2">3.1.3.84</ecNumber>
    </recommendedName>
</protein>
<organism evidence="6 7">
    <name type="scientific">Paraglomus brasilianum</name>
    <dbReference type="NCBI Taxonomy" id="144538"/>
    <lineage>
        <taxon>Eukaryota</taxon>
        <taxon>Fungi</taxon>
        <taxon>Fungi incertae sedis</taxon>
        <taxon>Mucoromycota</taxon>
        <taxon>Glomeromycotina</taxon>
        <taxon>Glomeromycetes</taxon>
        <taxon>Paraglomerales</taxon>
        <taxon>Paraglomeraceae</taxon>
        <taxon>Paraglomus</taxon>
    </lineage>
</organism>
<dbReference type="PANTHER" id="PTHR12521:SF0">
    <property type="entry name" value="ADP-RIBOSE GLYCOHYDROLASE OARD1"/>
    <property type="match status" value="1"/>
</dbReference>
<dbReference type="Gene3D" id="3.40.220.10">
    <property type="entry name" value="Leucine Aminopeptidase, subunit E, domain 1"/>
    <property type="match status" value="1"/>
</dbReference>